<dbReference type="RefSeq" id="WP_301188582.1">
    <property type="nucleotide sequence ID" value="NZ_JAPDPJ010000001.1"/>
</dbReference>
<dbReference type="GO" id="GO:0005975">
    <property type="term" value="P:carbohydrate metabolic process"/>
    <property type="evidence" value="ECO:0007669"/>
    <property type="project" value="InterPro"/>
</dbReference>
<feature type="binding site" evidence="8">
    <location>
        <begin position="258"/>
        <end position="259"/>
    </location>
    <ligand>
        <name>substrate</name>
    </ligand>
</feature>
<dbReference type="SUPFAM" id="SSF48179">
    <property type="entry name" value="6-phosphogluconate dehydrogenase C-terminal domain-like"/>
    <property type="match status" value="1"/>
</dbReference>
<keyword evidence="6" id="KW-1208">Phospholipid metabolism</keyword>
<dbReference type="Gene3D" id="1.10.1040.10">
    <property type="entry name" value="N-(1-d-carboxylethyl)-l-norvaline Dehydrogenase, domain 2"/>
    <property type="match status" value="1"/>
</dbReference>
<dbReference type="InterPro" id="IPR008927">
    <property type="entry name" value="6-PGluconate_DH-like_C_sf"/>
</dbReference>
<evidence type="ECO:0000256" key="7">
    <source>
        <dbReference type="PIRSR" id="PIRSR000114-1"/>
    </source>
</evidence>
<comment type="catalytic activity">
    <reaction evidence="11">
        <text>sn-glycerol 3-phosphate + NADP(+) = dihydroxyacetone phosphate + NADPH + H(+)</text>
        <dbReference type="Rhea" id="RHEA:11096"/>
        <dbReference type="ChEBI" id="CHEBI:15378"/>
        <dbReference type="ChEBI" id="CHEBI:57597"/>
        <dbReference type="ChEBI" id="CHEBI:57642"/>
        <dbReference type="ChEBI" id="CHEBI:57783"/>
        <dbReference type="ChEBI" id="CHEBI:58349"/>
        <dbReference type="EC" id="1.1.1.94"/>
    </reaction>
</comment>
<feature type="domain" description="Glycerol-3-phosphate dehydrogenase NAD-dependent N-terminal" evidence="12">
    <location>
        <begin position="7"/>
        <end position="162"/>
    </location>
</feature>
<keyword evidence="3 10" id="KW-0560">Oxidoreductase</keyword>
<gene>
    <name evidence="14" type="ORF">OM075_00965</name>
</gene>
<organism evidence="14 15">
    <name type="scientific">Plebeiibacterium sediminum</name>
    <dbReference type="NCBI Taxonomy" id="2992112"/>
    <lineage>
        <taxon>Bacteria</taxon>
        <taxon>Pseudomonadati</taxon>
        <taxon>Bacteroidota</taxon>
        <taxon>Bacteroidia</taxon>
        <taxon>Marinilabiliales</taxon>
        <taxon>Marinilabiliaceae</taxon>
        <taxon>Plebeiibacterium</taxon>
    </lineage>
</organism>
<evidence type="ECO:0000256" key="1">
    <source>
        <dbReference type="ARBA" id="ARBA00011009"/>
    </source>
</evidence>
<evidence type="ECO:0000259" key="13">
    <source>
        <dbReference type="Pfam" id="PF07479"/>
    </source>
</evidence>
<evidence type="ECO:0000313" key="14">
    <source>
        <dbReference type="EMBL" id="MCW3785011.1"/>
    </source>
</evidence>
<dbReference type="InterPro" id="IPR013328">
    <property type="entry name" value="6PGD_dom2"/>
</dbReference>
<keyword evidence="2" id="KW-0444">Lipid biosynthesis</keyword>
<accession>A0AAE3SDI2</accession>
<dbReference type="GO" id="GO:0047952">
    <property type="term" value="F:glycerol-3-phosphate dehydrogenase [NAD(P)+] activity"/>
    <property type="evidence" value="ECO:0007669"/>
    <property type="project" value="UniProtKB-EC"/>
</dbReference>
<dbReference type="EC" id="1.1.1.94" evidence="11"/>
<dbReference type="InterPro" id="IPR006168">
    <property type="entry name" value="G3P_DH_NAD-dep"/>
</dbReference>
<dbReference type="Pfam" id="PF01210">
    <property type="entry name" value="NAD_Gly3P_dh_N"/>
    <property type="match status" value="1"/>
</dbReference>
<dbReference type="GO" id="GO:0008654">
    <property type="term" value="P:phospholipid biosynthetic process"/>
    <property type="evidence" value="ECO:0007669"/>
    <property type="project" value="UniProtKB-KW"/>
</dbReference>
<feature type="binding site" evidence="9">
    <location>
        <position position="258"/>
    </location>
    <ligand>
        <name>NAD(+)</name>
        <dbReference type="ChEBI" id="CHEBI:57540"/>
    </ligand>
</feature>
<feature type="binding site" evidence="9">
    <location>
        <position position="143"/>
    </location>
    <ligand>
        <name>NAD(+)</name>
        <dbReference type="ChEBI" id="CHEBI:57540"/>
    </ligand>
</feature>
<dbReference type="PRINTS" id="PR00077">
    <property type="entry name" value="GPDHDRGNASE"/>
</dbReference>
<dbReference type="GO" id="GO:0051287">
    <property type="term" value="F:NAD binding"/>
    <property type="evidence" value="ECO:0007669"/>
    <property type="project" value="InterPro"/>
</dbReference>
<evidence type="ECO:0000256" key="10">
    <source>
        <dbReference type="RuleBase" id="RU000437"/>
    </source>
</evidence>
<dbReference type="Pfam" id="PF07479">
    <property type="entry name" value="NAD_Gly3P_dh_C"/>
    <property type="match status" value="1"/>
</dbReference>
<evidence type="ECO:0000256" key="2">
    <source>
        <dbReference type="ARBA" id="ARBA00022516"/>
    </source>
</evidence>
<dbReference type="NCBIfam" id="NF000940">
    <property type="entry name" value="PRK00094.1-2"/>
    <property type="match status" value="1"/>
</dbReference>
<evidence type="ECO:0000256" key="9">
    <source>
        <dbReference type="PIRSR" id="PIRSR000114-3"/>
    </source>
</evidence>
<keyword evidence="4" id="KW-0443">Lipid metabolism</keyword>
<dbReference type="SUPFAM" id="SSF51735">
    <property type="entry name" value="NAD(P)-binding Rossmann-fold domains"/>
    <property type="match status" value="1"/>
</dbReference>
<comment type="similarity">
    <text evidence="1 10">Belongs to the NAD-dependent glycerol-3-phosphate dehydrogenase family.</text>
</comment>
<feature type="binding site" evidence="8">
    <location>
        <position position="109"/>
    </location>
    <ligand>
        <name>substrate</name>
    </ligand>
</feature>
<evidence type="ECO:0000313" key="15">
    <source>
        <dbReference type="Proteomes" id="UP001209229"/>
    </source>
</evidence>
<sequence length="331" mass="37100">MDESSRVGIIGSGSWATAIAKMLMNNVLEMNWYFRNPKHIKKFRKHGHNPNYLTSVDFITDKIHFYSDINQIVEESDVIILAVPSAFLKNALSELSVPLKDKVVISAVKGLIPDENMIIGTFLNTFYDVPLENIGVISGPCHAEEVALERLSYLTIACQDVKKARSFASFLQCGYIKTSVSDDIYGTEFSAVLKNIMAIASGICHGMGYGDNFQAVLMSNGIQEIKRFVDTVHPITRDIKSSAYLGDLLVTGYSQFSRNRTFGTMIGKGYSVKYAQMEMLMVAEGYYAVKSIKEINEKYKVNMPITDAVYNIIYEKISPSIEIRLLTENLR</sequence>
<comment type="caution">
    <text evidence="14">The sequence shown here is derived from an EMBL/GenBank/DDBJ whole genome shotgun (WGS) entry which is preliminary data.</text>
</comment>
<feature type="active site" description="Proton acceptor" evidence="7">
    <location>
        <position position="194"/>
    </location>
</feature>
<keyword evidence="9 10" id="KW-0520">NAD</keyword>
<evidence type="ECO:0000256" key="11">
    <source>
        <dbReference type="RuleBase" id="RU000439"/>
    </source>
</evidence>
<dbReference type="InterPro" id="IPR006109">
    <property type="entry name" value="G3P_DH_NAD-dep_C"/>
</dbReference>
<evidence type="ECO:0000256" key="3">
    <source>
        <dbReference type="ARBA" id="ARBA00023002"/>
    </source>
</evidence>
<evidence type="ECO:0000259" key="12">
    <source>
        <dbReference type="Pfam" id="PF01210"/>
    </source>
</evidence>
<dbReference type="PIRSF" id="PIRSF000114">
    <property type="entry name" value="Glycerol-3-P_dh"/>
    <property type="match status" value="1"/>
</dbReference>
<dbReference type="Proteomes" id="UP001209229">
    <property type="component" value="Unassembled WGS sequence"/>
</dbReference>
<feature type="binding site" evidence="9">
    <location>
        <position position="87"/>
    </location>
    <ligand>
        <name>NAD(+)</name>
        <dbReference type="ChEBI" id="CHEBI:57540"/>
    </ligand>
</feature>
<dbReference type="PROSITE" id="PS00957">
    <property type="entry name" value="NAD_G3PDH"/>
    <property type="match status" value="1"/>
</dbReference>
<dbReference type="NCBIfam" id="NF000942">
    <property type="entry name" value="PRK00094.1-4"/>
    <property type="match status" value="1"/>
</dbReference>
<feature type="domain" description="Glycerol-3-phosphate dehydrogenase NAD-dependent C-terminal" evidence="13">
    <location>
        <begin position="183"/>
        <end position="320"/>
    </location>
</feature>
<dbReference type="PANTHER" id="PTHR11728:SF1">
    <property type="entry name" value="GLYCEROL-3-PHOSPHATE DEHYDROGENASE [NAD(+)] 2, CHLOROPLASTIC"/>
    <property type="match status" value="1"/>
</dbReference>
<evidence type="ECO:0000256" key="5">
    <source>
        <dbReference type="ARBA" id="ARBA00023209"/>
    </source>
</evidence>
<dbReference type="EMBL" id="JAPDPJ010000001">
    <property type="protein sequence ID" value="MCW3785011.1"/>
    <property type="molecule type" value="Genomic_DNA"/>
</dbReference>
<keyword evidence="15" id="KW-1185">Reference proteome</keyword>
<keyword evidence="5" id="KW-0594">Phospholipid biosynthesis</keyword>
<dbReference type="GO" id="GO:0046168">
    <property type="term" value="P:glycerol-3-phosphate catabolic process"/>
    <property type="evidence" value="ECO:0007669"/>
    <property type="project" value="InterPro"/>
</dbReference>
<reference evidence="14" key="1">
    <citation type="submission" date="2022-10" db="EMBL/GenBank/DDBJ databases">
        <authorList>
            <person name="Yu W.X."/>
        </authorList>
    </citation>
    <scope>NUCLEOTIDE SEQUENCE</scope>
    <source>
        <strain evidence="14">AAT</strain>
    </source>
</reference>
<evidence type="ECO:0000256" key="8">
    <source>
        <dbReference type="PIRSR" id="PIRSR000114-2"/>
    </source>
</evidence>
<evidence type="ECO:0000256" key="4">
    <source>
        <dbReference type="ARBA" id="ARBA00023098"/>
    </source>
</evidence>
<proteinExistence type="inferred from homology"/>
<evidence type="ECO:0000256" key="6">
    <source>
        <dbReference type="ARBA" id="ARBA00023264"/>
    </source>
</evidence>
<dbReference type="PANTHER" id="PTHR11728">
    <property type="entry name" value="GLYCEROL-3-PHOSPHATE DEHYDROGENASE"/>
    <property type="match status" value="1"/>
</dbReference>
<dbReference type="GO" id="GO:0005829">
    <property type="term" value="C:cytosol"/>
    <property type="evidence" value="ECO:0007669"/>
    <property type="project" value="TreeGrafter"/>
</dbReference>
<dbReference type="InterPro" id="IPR011128">
    <property type="entry name" value="G3P_DH_NAD-dep_N"/>
</dbReference>
<dbReference type="InterPro" id="IPR036291">
    <property type="entry name" value="NAD(P)-bd_dom_sf"/>
</dbReference>
<name>A0AAE3SDI2_9BACT</name>
<dbReference type="AlphaFoldDB" id="A0AAE3SDI2"/>
<protein>
    <recommendedName>
        <fullName evidence="11">Glycerol-3-phosphate dehydrogenase</fullName>
        <ecNumber evidence="11">1.1.1.94</ecNumber>
    </recommendedName>
</protein>
<dbReference type="Gene3D" id="3.40.50.720">
    <property type="entry name" value="NAD(P)-binding Rossmann-like Domain"/>
    <property type="match status" value="1"/>
</dbReference>